<dbReference type="PANTHER" id="PTHR42734">
    <property type="entry name" value="METAL TRANSPORT SYSTEM ATP-BINDING PROTEIN TM_0124-RELATED"/>
    <property type="match status" value="1"/>
</dbReference>
<dbReference type="InterPro" id="IPR027417">
    <property type="entry name" value="P-loop_NTPase"/>
</dbReference>
<evidence type="ECO:0000256" key="1">
    <source>
        <dbReference type="ARBA" id="ARBA00005417"/>
    </source>
</evidence>
<dbReference type="InterPro" id="IPR003593">
    <property type="entry name" value="AAA+_ATPase"/>
</dbReference>
<dbReference type="FunFam" id="3.40.50.300:FF:000134">
    <property type="entry name" value="Iron-enterobactin ABC transporter ATP-binding protein"/>
    <property type="match status" value="1"/>
</dbReference>
<evidence type="ECO:0000313" key="6">
    <source>
        <dbReference type="EMBL" id="QCD47919.1"/>
    </source>
</evidence>
<dbReference type="Pfam" id="PF00005">
    <property type="entry name" value="ABC_tran"/>
    <property type="match status" value="1"/>
</dbReference>
<evidence type="ECO:0000256" key="2">
    <source>
        <dbReference type="ARBA" id="ARBA00022448"/>
    </source>
</evidence>
<name>A0A6G5QQL1_CAMRE</name>
<reference evidence="6 7" key="1">
    <citation type="submission" date="2016-07" db="EMBL/GenBank/DDBJ databases">
        <title>Comparative genomics of the Campylobacter concisus group.</title>
        <authorList>
            <person name="Miller W.G."/>
            <person name="Yee E."/>
            <person name="Chapman M.H."/>
            <person name="Huynh S."/>
            <person name="Bono J.L."/>
            <person name="On S.L.W."/>
            <person name="StLeger J."/>
            <person name="Foster G."/>
            <person name="Parker C.T."/>
        </authorList>
    </citation>
    <scope>NUCLEOTIDE SEQUENCE [LARGE SCALE GENOMIC DNA]</scope>
    <source>
        <strain evidence="6 7">ATCC 33238</strain>
    </source>
</reference>
<dbReference type="SUPFAM" id="SSF52540">
    <property type="entry name" value="P-loop containing nucleoside triphosphate hydrolases"/>
    <property type="match status" value="1"/>
</dbReference>
<dbReference type="Proteomes" id="UP000502377">
    <property type="component" value="Chromosome"/>
</dbReference>
<dbReference type="EMBL" id="CP012543">
    <property type="protein sequence ID" value="QCD47919.1"/>
    <property type="molecule type" value="Genomic_DNA"/>
</dbReference>
<dbReference type="PANTHER" id="PTHR42734:SF17">
    <property type="entry name" value="METAL TRANSPORT SYSTEM ATP-BINDING PROTEIN TM_0124-RELATED"/>
    <property type="match status" value="1"/>
</dbReference>
<dbReference type="InterPro" id="IPR050153">
    <property type="entry name" value="Metal_Ion_Import_ABC"/>
</dbReference>
<evidence type="ECO:0000259" key="5">
    <source>
        <dbReference type="PROSITE" id="PS50893"/>
    </source>
</evidence>
<dbReference type="InterPro" id="IPR003439">
    <property type="entry name" value="ABC_transporter-like_ATP-bd"/>
</dbReference>
<gene>
    <name evidence="6" type="ORF">CRECT_2335</name>
</gene>
<accession>A0A6G5QQL1</accession>
<evidence type="ECO:0000256" key="4">
    <source>
        <dbReference type="ARBA" id="ARBA00022840"/>
    </source>
</evidence>
<dbReference type="RefSeq" id="WP_002944172.1">
    <property type="nucleotide sequence ID" value="NZ_CP012543.1"/>
</dbReference>
<feature type="domain" description="ABC transporter" evidence="5">
    <location>
        <begin position="4"/>
        <end position="241"/>
    </location>
</feature>
<proteinExistence type="inferred from homology"/>
<dbReference type="CDD" id="cd03235">
    <property type="entry name" value="ABC_Metallic_Cations"/>
    <property type="match status" value="1"/>
</dbReference>
<keyword evidence="4 6" id="KW-0067">ATP-binding</keyword>
<dbReference type="SMART" id="SM00382">
    <property type="entry name" value="AAA"/>
    <property type="match status" value="1"/>
</dbReference>
<keyword evidence="2" id="KW-0813">Transport</keyword>
<comment type="similarity">
    <text evidence="1">Belongs to the ABC transporter superfamily.</text>
</comment>
<dbReference type="GO" id="GO:0016887">
    <property type="term" value="F:ATP hydrolysis activity"/>
    <property type="evidence" value="ECO:0007669"/>
    <property type="project" value="InterPro"/>
</dbReference>
<dbReference type="GO" id="GO:0005524">
    <property type="term" value="F:ATP binding"/>
    <property type="evidence" value="ECO:0007669"/>
    <property type="project" value="UniProtKB-KW"/>
</dbReference>
<sequence>MSDISVRNLSFGYDENLVFESINLEYDCKDFLAIIGPNGGGKSTLLKLMLGLNKPSGGTIEVFGQEPASVSKAVGYVPQNIPINQSFPMRVLEVVLMGRIDKKLFGFYGKDDKIEAEAALERVGMGEFTRRKIGELSGGQRQRVYIARALCAKAKILMLDEPTASIDTKGQAGVYKLLKQINAEGTGVVLISHDVNLTLNFATKVAYVNHDLFMHEISHGSKQDFIEHLARDHRHFCDVEVALKECGCGHR</sequence>
<evidence type="ECO:0000313" key="7">
    <source>
        <dbReference type="Proteomes" id="UP000502377"/>
    </source>
</evidence>
<evidence type="ECO:0000256" key="3">
    <source>
        <dbReference type="ARBA" id="ARBA00022741"/>
    </source>
</evidence>
<keyword evidence="3" id="KW-0547">Nucleotide-binding</keyword>
<protein>
    <submittedName>
        <fullName evidence="6">Metal ion ABC transporter, ATP-binding protein</fullName>
    </submittedName>
</protein>
<organism evidence="6 7">
    <name type="scientific">Campylobacter rectus</name>
    <name type="common">Wolinella recta</name>
    <dbReference type="NCBI Taxonomy" id="203"/>
    <lineage>
        <taxon>Bacteria</taxon>
        <taxon>Pseudomonadati</taxon>
        <taxon>Campylobacterota</taxon>
        <taxon>Epsilonproteobacteria</taxon>
        <taxon>Campylobacterales</taxon>
        <taxon>Campylobacteraceae</taxon>
        <taxon>Campylobacter</taxon>
    </lineage>
</organism>
<dbReference type="PROSITE" id="PS50893">
    <property type="entry name" value="ABC_TRANSPORTER_2"/>
    <property type="match status" value="1"/>
</dbReference>
<dbReference type="KEGG" id="crx:CRECT_2335"/>
<dbReference type="Gene3D" id="3.40.50.300">
    <property type="entry name" value="P-loop containing nucleotide triphosphate hydrolases"/>
    <property type="match status" value="1"/>
</dbReference>
<dbReference type="AlphaFoldDB" id="A0A6G5QQL1"/>